<protein>
    <recommendedName>
        <fullName evidence="6">Protein kinase domain-containing protein</fullName>
    </recommendedName>
</protein>
<dbReference type="SUPFAM" id="SSF56112">
    <property type="entry name" value="Protein kinase-like (PK-like)"/>
    <property type="match status" value="1"/>
</dbReference>
<dbReference type="InterPro" id="IPR050117">
    <property type="entry name" value="MAPK"/>
</dbReference>
<dbReference type="GO" id="GO:0004674">
    <property type="term" value="F:protein serine/threonine kinase activity"/>
    <property type="evidence" value="ECO:0007669"/>
    <property type="project" value="UniProtKB-KW"/>
</dbReference>
<dbReference type="InterPro" id="IPR011009">
    <property type="entry name" value="Kinase-like_dom_sf"/>
</dbReference>
<evidence type="ECO:0000259" key="6">
    <source>
        <dbReference type="PROSITE" id="PS50011"/>
    </source>
</evidence>
<keyword evidence="1" id="KW-0418">Kinase</keyword>
<dbReference type="STRING" id="686832.A0A0C3CHK9"/>
<feature type="compositionally biased region" description="Low complexity" evidence="5">
    <location>
        <begin position="952"/>
        <end position="964"/>
    </location>
</feature>
<feature type="region of interest" description="Disordered" evidence="5">
    <location>
        <begin position="492"/>
        <end position="534"/>
    </location>
</feature>
<dbReference type="AlphaFoldDB" id="A0A0C3CHK9"/>
<evidence type="ECO:0000313" key="7">
    <source>
        <dbReference type="EMBL" id="KIM48210.1"/>
    </source>
</evidence>
<keyword evidence="2" id="KW-0547">Nucleotide-binding</keyword>
<feature type="region of interest" description="Disordered" evidence="5">
    <location>
        <begin position="803"/>
        <end position="850"/>
    </location>
</feature>
<organism evidence="7 8">
    <name type="scientific">Hebeloma cylindrosporum</name>
    <dbReference type="NCBI Taxonomy" id="76867"/>
    <lineage>
        <taxon>Eukaryota</taxon>
        <taxon>Fungi</taxon>
        <taxon>Dikarya</taxon>
        <taxon>Basidiomycota</taxon>
        <taxon>Agaricomycotina</taxon>
        <taxon>Agaricomycetes</taxon>
        <taxon>Agaricomycetidae</taxon>
        <taxon>Agaricales</taxon>
        <taxon>Agaricineae</taxon>
        <taxon>Hymenogastraceae</taxon>
        <taxon>Hebeloma</taxon>
    </lineage>
</organism>
<evidence type="ECO:0000256" key="1">
    <source>
        <dbReference type="ARBA" id="ARBA00022527"/>
    </source>
</evidence>
<keyword evidence="3" id="KW-0067">ATP-binding</keyword>
<feature type="region of interest" description="Disordered" evidence="5">
    <location>
        <begin position="619"/>
        <end position="640"/>
    </location>
</feature>
<keyword evidence="1" id="KW-0808">Transferase</keyword>
<reference evidence="7 8" key="1">
    <citation type="submission" date="2014-04" db="EMBL/GenBank/DDBJ databases">
        <authorList>
            <consortium name="DOE Joint Genome Institute"/>
            <person name="Kuo A."/>
            <person name="Gay G."/>
            <person name="Dore J."/>
            <person name="Kohler A."/>
            <person name="Nagy L.G."/>
            <person name="Floudas D."/>
            <person name="Copeland A."/>
            <person name="Barry K.W."/>
            <person name="Cichocki N."/>
            <person name="Veneault-Fourrey C."/>
            <person name="LaButti K."/>
            <person name="Lindquist E.A."/>
            <person name="Lipzen A."/>
            <person name="Lundell T."/>
            <person name="Morin E."/>
            <person name="Murat C."/>
            <person name="Sun H."/>
            <person name="Tunlid A."/>
            <person name="Henrissat B."/>
            <person name="Grigoriev I.V."/>
            <person name="Hibbett D.S."/>
            <person name="Martin F."/>
            <person name="Nordberg H.P."/>
            <person name="Cantor M.N."/>
            <person name="Hua S.X."/>
        </authorList>
    </citation>
    <scope>NUCLEOTIDE SEQUENCE [LARGE SCALE GENOMIC DNA]</scope>
    <source>
        <strain evidence="8">h7</strain>
    </source>
</reference>
<evidence type="ECO:0000256" key="2">
    <source>
        <dbReference type="ARBA" id="ARBA00022741"/>
    </source>
</evidence>
<dbReference type="InterPro" id="IPR000719">
    <property type="entry name" value="Prot_kinase_dom"/>
</dbReference>
<feature type="domain" description="Protein kinase" evidence="6">
    <location>
        <begin position="53"/>
        <end position="397"/>
    </location>
</feature>
<dbReference type="Proteomes" id="UP000053424">
    <property type="component" value="Unassembled WGS sequence"/>
</dbReference>
<feature type="coiled-coil region" evidence="4">
    <location>
        <begin position="650"/>
        <end position="684"/>
    </location>
</feature>
<dbReference type="CDD" id="cd07830">
    <property type="entry name" value="STKc_MAK_like"/>
    <property type="match status" value="1"/>
</dbReference>
<feature type="compositionally biased region" description="Pro residues" evidence="5">
    <location>
        <begin position="942"/>
        <end position="951"/>
    </location>
</feature>
<feature type="compositionally biased region" description="Basic and acidic residues" evidence="5">
    <location>
        <begin position="760"/>
        <end position="771"/>
    </location>
</feature>
<feature type="region of interest" description="Disordered" evidence="5">
    <location>
        <begin position="1027"/>
        <end position="1046"/>
    </location>
</feature>
<evidence type="ECO:0000256" key="3">
    <source>
        <dbReference type="ARBA" id="ARBA00022840"/>
    </source>
</evidence>
<proteinExistence type="predicted"/>
<keyword evidence="4" id="KW-0175">Coiled coil</keyword>
<keyword evidence="8" id="KW-1185">Reference proteome</keyword>
<feature type="region of interest" description="Disordered" evidence="5">
    <location>
        <begin position="716"/>
        <end position="737"/>
    </location>
</feature>
<dbReference type="OrthoDB" id="2158884at2759"/>
<dbReference type="Pfam" id="PF00069">
    <property type="entry name" value="Pkinase"/>
    <property type="match status" value="1"/>
</dbReference>
<dbReference type="PROSITE" id="PS00108">
    <property type="entry name" value="PROTEIN_KINASE_ST"/>
    <property type="match status" value="1"/>
</dbReference>
<reference evidence="8" key="2">
    <citation type="submission" date="2015-01" db="EMBL/GenBank/DDBJ databases">
        <title>Evolutionary Origins and Diversification of the Mycorrhizal Mutualists.</title>
        <authorList>
            <consortium name="DOE Joint Genome Institute"/>
            <consortium name="Mycorrhizal Genomics Consortium"/>
            <person name="Kohler A."/>
            <person name="Kuo A."/>
            <person name="Nagy L.G."/>
            <person name="Floudas D."/>
            <person name="Copeland A."/>
            <person name="Barry K.W."/>
            <person name="Cichocki N."/>
            <person name="Veneault-Fourrey C."/>
            <person name="LaButti K."/>
            <person name="Lindquist E.A."/>
            <person name="Lipzen A."/>
            <person name="Lundell T."/>
            <person name="Morin E."/>
            <person name="Murat C."/>
            <person name="Riley R."/>
            <person name="Ohm R."/>
            <person name="Sun H."/>
            <person name="Tunlid A."/>
            <person name="Henrissat B."/>
            <person name="Grigoriev I.V."/>
            <person name="Hibbett D.S."/>
            <person name="Martin F."/>
        </authorList>
    </citation>
    <scope>NUCLEOTIDE SEQUENCE [LARGE SCALE GENOMIC DNA]</scope>
    <source>
        <strain evidence="8">h7</strain>
    </source>
</reference>
<dbReference type="SMART" id="SM00220">
    <property type="entry name" value="S_TKc"/>
    <property type="match status" value="1"/>
</dbReference>
<dbReference type="InterPro" id="IPR008271">
    <property type="entry name" value="Ser/Thr_kinase_AS"/>
</dbReference>
<keyword evidence="1" id="KW-0723">Serine/threonine-protein kinase</keyword>
<feature type="compositionally biased region" description="Low complexity" evidence="5">
    <location>
        <begin position="870"/>
        <end position="892"/>
    </location>
</feature>
<dbReference type="GO" id="GO:0005524">
    <property type="term" value="F:ATP binding"/>
    <property type="evidence" value="ECO:0007669"/>
    <property type="project" value="UniProtKB-KW"/>
</dbReference>
<feature type="region of interest" description="Disordered" evidence="5">
    <location>
        <begin position="864"/>
        <end position="969"/>
    </location>
</feature>
<sequence>MQDGHGQHNTNRAPPPRPPLSKAPITVVGIPSVSIQDNRLLVGSSQSSSTRSYTPLKVLGDGSFGTVWLCDWHGTLPPNTPLSPMQCGAGARPEWAGKRLVAVKLMKKRWEGGWDECQKLKELESLRAIPFHPNVIPLYDFFLLPDTKELYFVFESMEGNLYHLIKARKGRPLAGGLVSSIFHQIVLGLDHIHANGYFHRDMKPENVLVTTTGLFDYTSVSPIAPPHAPKEKDVVAIIKLADFGLARETRSLPPYTEYVSTRWYRAPEVLLLSRDYSNPVDMWAFGTIMAELVNLRPLFPGSDQVDQVARICEILGDPSDVYGVDSSGSQLGGGPWLKGNKLAKSIGFQFPQVEPKDFYSLFEKTVPRSLVNCIRDLLRYDPDKRLTSRQCLEHVYLQETIPRNHITIPPGILVSTSTPSIPPIPTYANGTHTHSHPSLVSPPHIIPPVHSHSAHNLHQPQQFTDASITHRIPYPIPAPQPQFPLHPNSIVAHNGYRLPNPPPDLHPSKEVWPDSQADYPMDVASSQDSSQPHPHVNRHVVDVHDSPIVQDPPRAPDLNQSNTHTNLVQNGNKLGKLGALSFGKKHRGWGLGMFSGEKSHHNALPPVDETSPAIVFPMSRKRAKSSSTDSRSFREPSPVREPIQDVRDAKKIHNLNKKEAQRLHREAELEKRKLAERNAREQARAVIIKRQQMLRNNVGDDIEWRGGSEQPVEIMESKGKHPSSGPVRRDQHTNGNAVGSNTINAAAGKFLPTESLLAPPDREREWRGPSERISKVRRREFDDDHSMSSSDVHSISRMSSISFATVDSDPGPSRLRNRPSLYGISRRTSRSSLRTSFDDFPPSARSSNSFSLEGQLAHDFRARASVTSHPSGSVSPPPLQSLSLSPTISPSLSPSPPWMQVQAHKDDLLSRTQSPPYISISPRFHSNASAPHSPLDLNGHLPPLPPSPYGHPPSSYGYPPSSGHTPKSAKSAINPIFKVVSYKWDPTDGLVPDDSIQPPLPPPPLPPTGDRRPSSNALPPFSQLEAVAGGEYPPLSPMVFTTPAEA</sequence>
<dbReference type="Gene3D" id="3.30.200.20">
    <property type="entry name" value="Phosphorylase Kinase, domain 1"/>
    <property type="match status" value="1"/>
</dbReference>
<feature type="region of interest" description="Disordered" evidence="5">
    <location>
        <begin position="988"/>
        <end position="1020"/>
    </location>
</feature>
<feature type="region of interest" description="Disordered" evidence="5">
    <location>
        <begin position="1"/>
        <end position="24"/>
    </location>
</feature>
<dbReference type="HOGENOM" id="CLU_009787_0_0_1"/>
<accession>A0A0C3CHK9</accession>
<feature type="compositionally biased region" description="Pro residues" evidence="5">
    <location>
        <begin position="998"/>
        <end position="1007"/>
    </location>
</feature>
<gene>
    <name evidence="7" type="ORF">M413DRAFT_439931</name>
</gene>
<evidence type="ECO:0000256" key="4">
    <source>
        <dbReference type="SAM" id="Coils"/>
    </source>
</evidence>
<evidence type="ECO:0000313" key="8">
    <source>
        <dbReference type="Proteomes" id="UP000053424"/>
    </source>
</evidence>
<feature type="compositionally biased region" description="Basic and acidic residues" evidence="5">
    <location>
        <begin position="631"/>
        <end position="640"/>
    </location>
</feature>
<dbReference type="Gene3D" id="1.10.510.10">
    <property type="entry name" value="Transferase(Phosphotransferase) domain 1"/>
    <property type="match status" value="1"/>
</dbReference>
<name>A0A0C3CHK9_HEBCY</name>
<dbReference type="PROSITE" id="PS50011">
    <property type="entry name" value="PROTEIN_KINASE_DOM"/>
    <property type="match status" value="1"/>
</dbReference>
<feature type="region of interest" description="Disordered" evidence="5">
    <location>
        <begin position="752"/>
        <end position="771"/>
    </location>
</feature>
<dbReference type="PANTHER" id="PTHR24055">
    <property type="entry name" value="MITOGEN-ACTIVATED PROTEIN KINASE"/>
    <property type="match status" value="1"/>
</dbReference>
<evidence type="ECO:0000256" key="5">
    <source>
        <dbReference type="SAM" id="MobiDB-lite"/>
    </source>
</evidence>
<dbReference type="EMBL" id="KN831769">
    <property type="protein sequence ID" value="KIM48210.1"/>
    <property type="molecule type" value="Genomic_DNA"/>
</dbReference>